<dbReference type="AlphaFoldDB" id="A0A9X1LSU1"/>
<feature type="domain" description="ANTAR" evidence="3">
    <location>
        <begin position="156"/>
        <end position="217"/>
    </location>
</feature>
<dbReference type="Proteomes" id="UP001139354">
    <property type="component" value="Unassembled WGS sequence"/>
</dbReference>
<dbReference type="GO" id="GO:0003723">
    <property type="term" value="F:RNA binding"/>
    <property type="evidence" value="ECO:0007669"/>
    <property type="project" value="InterPro"/>
</dbReference>
<evidence type="ECO:0000256" key="1">
    <source>
        <dbReference type="ARBA" id="ARBA00023015"/>
    </source>
</evidence>
<keyword evidence="1" id="KW-0805">Transcription regulation</keyword>
<dbReference type="Pfam" id="PF03861">
    <property type="entry name" value="ANTAR"/>
    <property type="match status" value="1"/>
</dbReference>
<reference evidence="4" key="1">
    <citation type="submission" date="2021-04" db="EMBL/GenBank/DDBJ databases">
        <title>Microbacterium tenobrionis sp. nov. and Microbacterium allomyrinae sp. nov., isolated from larvae of Tenobrio molitor and Allomyrina dichotoma, respectively.</title>
        <authorList>
            <person name="Lee S.D."/>
        </authorList>
    </citation>
    <scope>NUCLEOTIDE SEQUENCE</scope>
    <source>
        <strain evidence="4">BWT-G7</strain>
    </source>
</reference>
<keyword evidence="5" id="KW-1185">Reference proteome</keyword>
<dbReference type="SUPFAM" id="SSF55781">
    <property type="entry name" value="GAF domain-like"/>
    <property type="match status" value="1"/>
</dbReference>
<evidence type="ECO:0000256" key="2">
    <source>
        <dbReference type="ARBA" id="ARBA00023163"/>
    </source>
</evidence>
<dbReference type="Gene3D" id="3.30.450.40">
    <property type="match status" value="1"/>
</dbReference>
<sequence>MGSNFAAALAHLEQSGGRPEDFSVPFVEFLPITGAAVSTLGDVLGSETLSASDERAARLDELQFDLGEGPCWDALRSAHPVAAASLRVDGRKRWPAFVGALEGEDVNSLFAFPLLVGPLRLGAVDLYSREPTVLNADHEHRAAALAYVISRHVLRLALDDHAREEPLQQPLSRRVVHQATGVVLAQLEMSADDARLVIQGQAFAMGRAMTDVAEDIVAGRLRFTRQDDRIEVES</sequence>
<organism evidence="4 5">
    <name type="scientific">Microbacterium allomyrinae</name>
    <dbReference type="NCBI Taxonomy" id="2830666"/>
    <lineage>
        <taxon>Bacteria</taxon>
        <taxon>Bacillati</taxon>
        <taxon>Actinomycetota</taxon>
        <taxon>Actinomycetes</taxon>
        <taxon>Micrococcales</taxon>
        <taxon>Microbacteriaceae</taxon>
        <taxon>Microbacterium</taxon>
    </lineage>
</organism>
<accession>A0A9X1LSU1</accession>
<dbReference type="PROSITE" id="PS50921">
    <property type="entry name" value="ANTAR"/>
    <property type="match status" value="1"/>
</dbReference>
<evidence type="ECO:0000259" key="3">
    <source>
        <dbReference type="PROSITE" id="PS50921"/>
    </source>
</evidence>
<name>A0A9X1LSU1_9MICO</name>
<dbReference type="InterPro" id="IPR005561">
    <property type="entry name" value="ANTAR"/>
</dbReference>
<dbReference type="InterPro" id="IPR036388">
    <property type="entry name" value="WH-like_DNA-bd_sf"/>
</dbReference>
<dbReference type="Pfam" id="PF13185">
    <property type="entry name" value="GAF_2"/>
    <property type="match status" value="1"/>
</dbReference>
<comment type="caution">
    <text evidence="4">The sequence shown here is derived from an EMBL/GenBank/DDBJ whole genome shotgun (WGS) entry which is preliminary data.</text>
</comment>
<protein>
    <submittedName>
        <fullName evidence="4">GAF and ANTAR domain-containing protein</fullName>
    </submittedName>
</protein>
<dbReference type="InterPro" id="IPR003018">
    <property type="entry name" value="GAF"/>
</dbReference>
<dbReference type="Gene3D" id="1.10.10.10">
    <property type="entry name" value="Winged helix-like DNA-binding domain superfamily/Winged helix DNA-binding domain"/>
    <property type="match status" value="1"/>
</dbReference>
<dbReference type="SMART" id="SM01012">
    <property type="entry name" value="ANTAR"/>
    <property type="match status" value="1"/>
</dbReference>
<proteinExistence type="predicted"/>
<gene>
    <name evidence="4" type="ORF">KEC57_04370</name>
</gene>
<evidence type="ECO:0000313" key="5">
    <source>
        <dbReference type="Proteomes" id="UP001139354"/>
    </source>
</evidence>
<dbReference type="EMBL" id="JAGTTN010000001">
    <property type="protein sequence ID" value="MCC2031414.1"/>
    <property type="molecule type" value="Genomic_DNA"/>
</dbReference>
<keyword evidence="2" id="KW-0804">Transcription</keyword>
<evidence type="ECO:0000313" key="4">
    <source>
        <dbReference type="EMBL" id="MCC2031414.1"/>
    </source>
</evidence>
<dbReference type="InterPro" id="IPR029016">
    <property type="entry name" value="GAF-like_dom_sf"/>
</dbReference>